<name>A0A2C9JJG7_BIOGL</name>
<dbReference type="EnsemblMetazoa" id="BGLB003428-RB">
    <property type="protein sequence ID" value="BGLB003428-PB"/>
    <property type="gene ID" value="BGLB003428"/>
</dbReference>
<evidence type="ECO:0000259" key="5">
    <source>
        <dbReference type="Pfam" id="PF00248"/>
    </source>
</evidence>
<proteinExistence type="predicted"/>
<organism evidence="6 7">
    <name type="scientific">Biomphalaria glabrata</name>
    <name type="common">Bloodfluke planorb</name>
    <name type="synonym">Freshwater snail</name>
    <dbReference type="NCBI Taxonomy" id="6526"/>
    <lineage>
        <taxon>Eukaryota</taxon>
        <taxon>Metazoa</taxon>
        <taxon>Spiralia</taxon>
        <taxon>Lophotrochozoa</taxon>
        <taxon>Mollusca</taxon>
        <taxon>Gastropoda</taxon>
        <taxon>Heterobranchia</taxon>
        <taxon>Euthyneura</taxon>
        <taxon>Panpulmonata</taxon>
        <taxon>Hygrophila</taxon>
        <taxon>Lymnaeoidea</taxon>
        <taxon>Planorbidae</taxon>
        <taxon>Biomphalaria</taxon>
    </lineage>
</organism>
<dbReference type="VEuPathDB" id="VectorBase:BGLAX_044756"/>
<dbReference type="FunFam" id="3.20.20.100:FF:000002">
    <property type="entry name" value="2,5-diketo-D-gluconic acid reductase A"/>
    <property type="match status" value="1"/>
</dbReference>
<dbReference type="PROSITE" id="PS00063">
    <property type="entry name" value="ALDOKETO_REDUCTASE_3"/>
    <property type="match status" value="1"/>
</dbReference>
<dbReference type="AlphaFoldDB" id="A0A2C9JJG7"/>
<keyword evidence="1" id="KW-0560">Oxidoreductase</keyword>
<feature type="domain" description="NADP-dependent oxidoreductase" evidence="5">
    <location>
        <begin position="18"/>
        <end position="287"/>
    </location>
</feature>
<dbReference type="PANTHER" id="PTHR11732">
    <property type="entry name" value="ALDO/KETO REDUCTASE"/>
    <property type="match status" value="1"/>
</dbReference>
<dbReference type="OrthoDB" id="416253at2759"/>
<dbReference type="InterPro" id="IPR020471">
    <property type="entry name" value="AKR"/>
</dbReference>
<dbReference type="InterPro" id="IPR018170">
    <property type="entry name" value="Aldo/ket_reductase_CS"/>
</dbReference>
<reference evidence="6" key="1">
    <citation type="submission" date="2020-05" db="UniProtKB">
        <authorList>
            <consortium name="EnsemblMetazoa"/>
        </authorList>
    </citation>
    <scope>IDENTIFICATION</scope>
    <source>
        <strain evidence="6">BB02</strain>
    </source>
</reference>
<dbReference type="Proteomes" id="UP000076420">
    <property type="component" value="Unassembled WGS sequence"/>
</dbReference>
<evidence type="ECO:0000256" key="4">
    <source>
        <dbReference type="PIRSR" id="PIRSR000097-3"/>
    </source>
</evidence>
<evidence type="ECO:0000256" key="2">
    <source>
        <dbReference type="PIRSR" id="PIRSR000097-1"/>
    </source>
</evidence>
<dbReference type="Pfam" id="PF00248">
    <property type="entry name" value="Aldo_ket_red"/>
    <property type="match status" value="1"/>
</dbReference>
<protein>
    <recommendedName>
        <fullName evidence="5">NADP-dependent oxidoreductase domain-containing protein</fullName>
    </recommendedName>
</protein>
<evidence type="ECO:0000256" key="1">
    <source>
        <dbReference type="ARBA" id="ARBA00023002"/>
    </source>
</evidence>
<dbReference type="RefSeq" id="XP_013069750.2">
    <property type="nucleotide sequence ID" value="XM_013214296.2"/>
</dbReference>
<dbReference type="GO" id="GO:0016616">
    <property type="term" value="F:oxidoreductase activity, acting on the CH-OH group of donors, NAD or NADP as acceptor"/>
    <property type="evidence" value="ECO:0007669"/>
    <property type="project" value="UniProtKB-ARBA"/>
</dbReference>
<dbReference type="VEuPathDB" id="VectorBase:BGLB003428"/>
<dbReference type="InterPro" id="IPR023210">
    <property type="entry name" value="NADP_OxRdtase_dom"/>
</dbReference>
<evidence type="ECO:0000313" key="6">
    <source>
        <dbReference type="EnsemblMetazoa" id="BGLB003428-PB"/>
    </source>
</evidence>
<dbReference type="PIRSF" id="PIRSF000097">
    <property type="entry name" value="AKR"/>
    <property type="match status" value="1"/>
</dbReference>
<dbReference type="Gene3D" id="3.20.20.100">
    <property type="entry name" value="NADP-dependent oxidoreductase domain"/>
    <property type="match status" value="1"/>
</dbReference>
<evidence type="ECO:0000256" key="3">
    <source>
        <dbReference type="PIRSR" id="PIRSR000097-2"/>
    </source>
</evidence>
<dbReference type="STRING" id="6526.A0A2C9JJG7"/>
<feature type="site" description="Lowers pKa of active site Tyr" evidence="4">
    <location>
        <position position="80"/>
    </location>
</feature>
<dbReference type="SUPFAM" id="SSF51430">
    <property type="entry name" value="NAD(P)-linked oxidoreductase"/>
    <property type="match status" value="1"/>
</dbReference>
<feature type="binding site" evidence="3">
    <location>
        <position position="113"/>
    </location>
    <ligand>
        <name>substrate</name>
    </ligand>
</feature>
<feature type="active site" description="Proton donor" evidence="2">
    <location>
        <position position="51"/>
    </location>
</feature>
<dbReference type="KEGG" id="bgt:106057195"/>
<sequence length="310" mass="35506">MAIARFVTLNSGFKMPTLGFGTFMLKGEKLKEVLDYALFLGYRHIDTAASYENEEEIGQVLSDRVNAGRLNRKDIFITTKVPRTHLKKADMIESAQSSLAKLKTSYVDMLLVHHPWGFIKKENNEMQFEHVDLLETWQGFSTLFKSQKAHSIGVSNFTLEQIESILKSSDVPPANVQLECHAYFLQNKLKAFCDEHHIAVSAYAPLGAPNRPAPHVQNNENLLEDPLIKEIAKSYKKTPAQVLLNFLLCRGFVVLPKSANKDRIKENLDVLNWTMTTKDYDKIASLDKGIRFFRFLFMRGHPDFFEEEDF</sequence>
<dbReference type="PROSITE" id="PS00798">
    <property type="entry name" value="ALDOKETO_REDUCTASE_1"/>
    <property type="match status" value="1"/>
</dbReference>
<dbReference type="InterPro" id="IPR036812">
    <property type="entry name" value="NAD(P)_OxRdtase_dom_sf"/>
</dbReference>
<accession>A0A2C9JJG7</accession>
<evidence type="ECO:0000313" key="7">
    <source>
        <dbReference type="Proteomes" id="UP000076420"/>
    </source>
</evidence>
<dbReference type="PRINTS" id="PR00069">
    <property type="entry name" value="ALDKETRDTASE"/>
</dbReference>
<gene>
    <name evidence="6" type="primary">106057195</name>
</gene>